<proteinExistence type="predicted"/>
<dbReference type="Pfam" id="PF19781">
    <property type="entry name" value="DUF6266"/>
    <property type="match status" value="1"/>
</dbReference>
<dbReference type="RefSeq" id="WP_142529874.1">
    <property type="nucleotide sequence ID" value="NZ_CBCSJO010000010.1"/>
</dbReference>
<reference evidence="1 2" key="1">
    <citation type="submission" date="2017-05" db="EMBL/GenBank/DDBJ databases">
        <authorList>
            <person name="Varghese N."/>
            <person name="Submissions S."/>
        </authorList>
    </citation>
    <scope>NUCLEOTIDE SEQUENCE [LARGE SCALE GENOMIC DNA]</scope>
    <source>
        <strain evidence="1 2">DSM 19036</strain>
    </source>
</reference>
<accession>A0A521F507</accession>
<organism evidence="1 2">
    <name type="scientific">Pedobacter westerhofensis</name>
    <dbReference type="NCBI Taxonomy" id="425512"/>
    <lineage>
        <taxon>Bacteria</taxon>
        <taxon>Pseudomonadati</taxon>
        <taxon>Bacteroidota</taxon>
        <taxon>Sphingobacteriia</taxon>
        <taxon>Sphingobacteriales</taxon>
        <taxon>Sphingobacteriaceae</taxon>
        <taxon>Pedobacter</taxon>
    </lineage>
</organism>
<protein>
    <submittedName>
        <fullName evidence="1">Uncharacterized protein</fullName>
    </submittedName>
</protein>
<dbReference type="OrthoDB" id="648163at2"/>
<dbReference type="Proteomes" id="UP000320300">
    <property type="component" value="Unassembled WGS sequence"/>
</dbReference>
<dbReference type="EMBL" id="FXTN01000010">
    <property type="protein sequence ID" value="SMO91255.1"/>
    <property type="molecule type" value="Genomic_DNA"/>
</dbReference>
<evidence type="ECO:0000313" key="2">
    <source>
        <dbReference type="Proteomes" id="UP000320300"/>
    </source>
</evidence>
<gene>
    <name evidence="1" type="ORF">SAMN06265348_110162</name>
</gene>
<name>A0A521F507_9SPHI</name>
<evidence type="ECO:0000313" key="1">
    <source>
        <dbReference type="EMBL" id="SMO91255.1"/>
    </source>
</evidence>
<dbReference type="InterPro" id="IPR046233">
    <property type="entry name" value="DUF6266"/>
</dbReference>
<keyword evidence="2" id="KW-1185">Reference proteome</keyword>
<dbReference type="AlphaFoldDB" id="A0A521F507"/>
<sequence length="215" mass="24020">MAIITSGPFVGYSGTIDGITYCQLPDGRTYSKRKNTPSSLPPSAEQLTVREDTGVVSQFVKPFENFISVSYRTEARKKYINTHNAMVSQIRKFALTGKSPKRKINLRKVLVSKGNLLSAKNTSAELTETGLSFKWSTETKDGLNHHSDQVMMLAYFPELKEVRCDTGGAKRRSGRDELSLESVKKKGYVAEVFISFITNDQTGVSNSVYLGRFIW</sequence>